<evidence type="ECO:0000313" key="2">
    <source>
        <dbReference type="EMBL" id="PQJ29348.1"/>
    </source>
</evidence>
<comment type="caution">
    <text evidence="2">The sequence shown here is derived from an EMBL/GenBank/DDBJ whole genome shotgun (WGS) entry which is preliminary data.</text>
</comment>
<feature type="coiled-coil region" evidence="1">
    <location>
        <begin position="152"/>
        <end position="179"/>
    </location>
</feature>
<dbReference type="Proteomes" id="UP000239907">
    <property type="component" value="Unassembled WGS sequence"/>
</dbReference>
<dbReference type="RefSeq" id="WP_105043847.1">
    <property type="nucleotide sequence ID" value="NZ_MQWA01000001.1"/>
</dbReference>
<reference evidence="2 3" key="1">
    <citation type="submission" date="2016-12" db="EMBL/GenBank/DDBJ databases">
        <title>Study of bacterial adaptation to deep sea.</title>
        <authorList>
            <person name="Song J."/>
            <person name="Yoshizawa S."/>
            <person name="Kogure K."/>
        </authorList>
    </citation>
    <scope>NUCLEOTIDE SEQUENCE [LARGE SCALE GENOMIC DNA]</scope>
    <source>
        <strain evidence="2 3">SAORIC-165</strain>
    </source>
</reference>
<evidence type="ECO:0000313" key="3">
    <source>
        <dbReference type="Proteomes" id="UP000239907"/>
    </source>
</evidence>
<dbReference type="Pfam" id="PF06897">
    <property type="entry name" value="DUF1269"/>
    <property type="match status" value="1"/>
</dbReference>
<evidence type="ECO:0000256" key="1">
    <source>
        <dbReference type="SAM" id="Coils"/>
    </source>
</evidence>
<accession>A0A2S7U2Y7</accession>
<dbReference type="AlphaFoldDB" id="A0A2S7U2Y7"/>
<keyword evidence="3" id="KW-1185">Reference proteome</keyword>
<proteinExistence type="predicted"/>
<sequence length="266" mass="28765">MNKMLIAVFDSESSAFKGLNSLKELHTNGDMSLYATAVIAKDSDGVIHIKQEADKGPAGAAIGMVSGSLVGILGGPVGVAIGAGLGGLTGLLFDLDRSGVDLQFVKDVSEALAPGKVAILADITESWTTPVDSHMAEHGGIVFRRLRSEVIEDQYLREVNELETEVAELEAEWSEAGNEAKEKIHTQLELLKQKSELIANKATERIQITKSESEAKITTLRQQMNDSSERRKAKIEKRISEVTADFNSRCTKLKEVGEHAKVALHA</sequence>
<dbReference type="InterPro" id="IPR009200">
    <property type="entry name" value="DUF1269_membrane"/>
</dbReference>
<dbReference type="EMBL" id="MQWA01000001">
    <property type="protein sequence ID" value="PQJ29348.1"/>
    <property type="molecule type" value="Genomic_DNA"/>
</dbReference>
<feature type="coiled-coil region" evidence="1">
    <location>
        <begin position="210"/>
        <end position="245"/>
    </location>
</feature>
<protein>
    <recommendedName>
        <fullName evidence="4">DUF1269 domain-containing protein</fullName>
    </recommendedName>
</protein>
<evidence type="ECO:0008006" key="4">
    <source>
        <dbReference type="Google" id="ProtNLM"/>
    </source>
</evidence>
<name>A0A2S7U2Y7_9BACT</name>
<gene>
    <name evidence="2" type="ORF">BSZ32_13200</name>
</gene>
<organism evidence="2 3">
    <name type="scientific">Rubritalea profundi</name>
    <dbReference type="NCBI Taxonomy" id="1658618"/>
    <lineage>
        <taxon>Bacteria</taxon>
        <taxon>Pseudomonadati</taxon>
        <taxon>Verrucomicrobiota</taxon>
        <taxon>Verrucomicrobiia</taxon>
        <taxon>Verrucomicrobiales</taxon>
        <taxon>Rubritaleaceae</taxon>
        <taxon>Rubritalea</taxon>
    </lineage>
</organism>
<dbReference type="OrthoDB" id="5244321at2"/>
<keyword evidence="1" id="KW-0175">Coiled coil</keyword>